<dbReference type="InterPro" id="IPR006260">
    <property type="entry name" value="TonB/TolA_C"/>
</dbReference>
<keyword evidence="11" id="KW-0732">Signal</keyword>
<keyword evidence="14" id="KW-1185">Reference proteome</keyword>
<evidence type="ECO:0000256" key="5">
    <source>
        <dbReference type="ARBA" id="ARBA00022519"/>
    </source>
</evidence>
<keyword evidence="9" id="KW-0472">Membrane</keyword>
<evidence type="ECO:0000256" key="1">
    <source>
        <dbReference type="ARBA" id="ARBA00004383"/>
    </source>
</evidence>
<keyword evidence="4" id="KW-1003">Cell membrane</keyword>
<dbReference type="PANTHER" id="PTHR33446:SF2">
    <property type="entry name" value="PROTEIN TONB"/>
    <property type="match status" value="1"/>
</dbReference>
<evidence type="ECO:0000256" key="7">
    <source>
        <dbReference type="ARBA" id="ARBA00022927"/>
    </source>
</evidence>
<comment type="subcellular location">
    <subcellularLocation>
        <location evidence="1">Cell inner membrane</location>
        <topology evidence="1">Single-pass membrane protein</topology>
        <orientation evidence="1">Periplasmic side</orientation>
    </subcellularLocation>
</comment>
<proteinExistence type="inferred from homology"/>
<comment type="caution">
    <text evidence="13">The sequence shown here is derived from an EMBL/GenBank/DDBJ whole genome shotgun (WGS) entry which is preliminary data.</text>
</comment>
<dbReference type="PROSITE" id="PS52015">
    <property type="entry name" value="TONB_CTD"/>
    <property type="match status" value="1"/>
</dbReference>
<dbReference type="PANTHER" id="PTHR33446">
    <property type="entry name" value="PROTEIN TONB-RELATED"/>
    <property type="match status" value="1"/>
</dbReference>
<feature type="domain" description="TonB C-terminal" evidence="12">
    <location>
        <begin position="169"/>
        <end position="259"/>
    </location>
</feature>
<evidence type="ECO:0000256" key="6">
    <source>
        <dbReference type="ARBA" id="ARBA00022692"/>
    </source>
</evidence>
<dbReference type="SUPFAM" id="SSF74653">
    <property type="entry name" value="TolA/TonB C-terminal domain"/>
    <property type="match status" value="1"/>
</dbReference>
<name>A0ABQ6EN50_9VIBR</name>
<evidence type="ECO:0000256" key="4">
    <source>
        <dbReference type="ARBA" id="ARBA00022475"/>
    </source>
</evidence>
<feature type="signal peptide" evidence="11">
    <location>
        <begin position="1"/>
        <end position="18"/>
    </location>
</feature>
<evidence type="ECO:0000256" key="9">
    <source>
        <dbReference type="ARBA" id="ARBA00023136"/>
    </source>
</evidence>
<keyword evidence="7" id="KW-0653">Protein transport</keyword>
<comment type="similarity">
    <text evidence="2">Belongs to the TonB family.</text>
</comment>
<keyword evidence="6" id="KW-0812">Transmembrane</keyword>
<evidence type="ECO:0000313" key="14">
    <source>
        <dbReference type="Proteomes" id="UP001157156"/>
    </source>
</evidence>
<feature type="region of interest" description="Disordered" evidence="10">
    <location>
        <begin position="51"/>
        <end position="187"/>
    </location>
</feature>
<sequence>MNVRRYTCAAIISFGAHAALVTQFDEQKAFAMPVGTQANTISLQFVKAASPSVTNKSESKPKESANLQPPSEKTEPTPPTPKAAQPVEPKVAKSVTNKKPVTKKPTEKQAIAKKLVEKKPVPKHSVVKEPSITKSQPKAKVAPDTEKELTAQSSPVSPAKQGVSEKPILIEQPSFLSPPTKPRYPRLAQRRGIEGTAMYEIWLDENGQQIKQNLLSSSGASMLDQAALEAIKKWKFSPRKINGTSIAHRVQVPIRFKLD</sequence>
<evidence type="ECO:0000259" key="12">
    <source>
        <dbReference type="PROSITE" id="PS52015"/>
    </source>
</evidence>
<evidence type="ECO:0000256" key="3">
    <source>
        <dbReference type="ARBA" id="ARBA00022448"/>
    </source>
</evidence>
<accession>A0ABQ6EN50</accession>
<keyword evidence="8" id="KW-1133">Transmembrane helix</keyword>
<gene>
    <name evidence="13" type="primary">tonB1</name>
    <name evidence="13" type="ORF">GCM10007931_15230</name>
</gene>
<dbReference type="Proteomes" id="UP001157156">
    <property type="component" value="Unassembled WGS sequence"/>
</dbReference>
<evidence type="ECO:0000256" key="10">
    <source>
        <dbReference type="SAM" id="MobiDB-lite"/>
    </source>
</evidence>
<keyword evidence="3" id="KW-0813">Transport</keyword>
<dbReference type="InterPro" id="IPR037682">
    <property type="entry name" value="TonB_C"/>
</dbReference>
<protein>
    <submittedName>
        <fullName evidence="13">Cell envelope biogenesis protein TonB</fullName>
    </submittedName>
</protein>
<keyword evidence="5" id="KW-0997">Cell inner membrane</keyword>
<dbReference type="Pfam" id="PF03544">
    <property type="entry name" value="TonB_C"/>
    <property type="match status" value="1"/>
</dbReference>
<reference evidence="14" key="1">
    <citation type="journal article" date="2019" name="Int. J. Syst. Evol. Microbiol.">
        <title>The Global Catalogue of Microorganisms (GCM) 10K type strain sequencing project: providing services to taxonomists for standard genome sequencing and annotation.</title>
        <authorList>
            <consortium name="The Broad Institute Genomics Platform"/>
            <consortium name="The Broad Institute Genome Sequencing Center for Infectious Disease"/>
            <person name="Wu L."/>
            <person name="Ma J."/>
        </authorList>
    </citation>
    <scope>NUCLEOTIDE SEQUENCE [LARGE SCALE GENOMIC DNA]</scope>
    <source>
        <strain evidence="14">NBRC 111146</strain>
    </source>
</reference>
<dbReference type="EMBL" id="BSPV01000004">
    <property type="protein sequence ID" value="GLT14548.1"/>
    <property type="molecule type" value="Genomic_DNA"/>
</dbReference>
<feature type="chain" id="PRO_5045984690" evidence="11">
    <location>
        <begin position="19"/>
        <end position="259"/>
    </location>
</feature>
<dbReference type="RefSeq" id="WP_284186064.1">
    <property type="nucleotide sequence ID" value="NZ_BSPV01000004.1"/>
</dbReference>
<evidence type="ECO:0000313" key="13">
    <source>
        <dbReference type="EMBL" id="GLT14548.1"/>
    </source>
</evidence>
<dbReference type="InterPro" id="IPR051045">
    <property type="entry name" value="TonB-dependent_transducer"/>
</dbReference>
<evidence type="ECO:0000256" key="11">
    <source>
        <dbReference type="SAM" id="SignalP"/>
    </source>
</evidence>
<dbReference type="Gene3D" id="3.30.1150.10">
    <property type="match status" value="1"/>
</dbReference>
<dbReference type="NCBIfam" id="TIGR01352">
    <property type="entry name" value="tonB_Cterm"/>
    <property type="match status" value="1"/>
</dbReference>
<evidence type="ECO:0000256" key="8">
    <source>
        <dbReference type="ARBA" id="ARBA00022989"/>
    </source>
</evidence>
<organism evidence="13 14">
    <name type="scientific">Vibrio algivorus</name>
    <dbReference type="NCBI Taxonomy" id="1667024"/>
    <lineage>
        <taxon>Bacteria</taxon>
        <taxon>Pseudomonadati</taxon>
        <taxon>Pseudomonadota</taxon>
        <taxon>Gammaproteobacteria</taxon>
        <taxon>Vibrionales</taxon>
        <taxon>Vibrionaceae</taxon>
        <taxon>Vibrio</taxon>
    </lineage>
</organism>
<evidence type="ECO:0000256" key="2">
    <source>
        <dbReference type="ARBA" id="ARBA00006555"/>
    </source>
</evidence>